<evidence type="ECO:0000256" key="2">
    <source>
        <dbReference type="ARBA" id="ARBA00004107"/>
    </source>
</evidence>
<keyword evidence="9" id="KW-0967">Endosome</keyword>
<evidence type="ECO:0000256" key="15">
    <source>
        <dbReference type="ARBA" id="ARBA00023136"/>
    </source>
</evidence>
<evidence type="ECO:0000256" key="18">
    <source>
        <dbReference type="ARBA" id="ARBA00024225"/>
    </source>
</evidence>
<dbReference type="EC" id="7.2.1.3" evidence="18"/>
<feature type="domain" description="Cytochrome b561" evidence="25">
    <location>
        <begin position="13"/>
        <end position="220"/>
    </location>
</feature>
<feature type="transmembrane region" description="Helical" evidence="24">
    <location>
        <begin position="82"/>
        <end position="103"/>
    </location>
</feature>
<evidence type="ECO:0000256" key="22">
    <source>
        <dbReference type="ARBA" id="ARBA00046132"/>
    </source>
</evidence>
<dbReference type="SMART" id="SM00665">
    <property type="entry name" value="B561"/>
    <property type="match status" value="1"/>
</dbReference>
<feature type="transmembrane region" description="Helical" evidence="24">
    <location>
        <begin position="7"/>
        <end position="31"/>
    </location>
</feature>
<evidence type="ECO:0000256" key="20">
    <source>
        <dbReference type="ARBA" id="ARBA00042550"/>
    </source>
</evidence>
<name>A0A665V1M5_ECHNA</name>
<evidence type="ECO:0000256" key="5">
    <source>
        <dbReference type="ARBA" id="ARBA00022448"/>
    </source>
</evidence>
<dbReference type="PANTHER" id="PTHR10106">
    <property type="entry name" value="CYTOCHROME B561-RELATED"/>
    <property type="match status" value="1"/>
</dbReference>
<evidence type="ECO:0000256" key="21">
    <source>
        <dbReference type="ARBA" id="ARBA00042571"/>
    </source>
</evidence>
<keyword evidence="8" id="KW-0479">Metal-binding</keyword>
<comment type="cofactor">
    <cofactor evidence="1">
        <name>heme b</name>
        <dbReference type="ChEBI" id="CHEBI:60344"/>
    </cofactor>
</comment>
<comment type="function">
    <text evidence="22">Transmembrane reductase that uses ascorbate as an electron donor in the cytoplasm and transfers electrons across membranes to reduce iron cations Fe(3+) into Fe(2+) in the lumen of the late endosome and lysosome. Reduced iron can then be extruded from the late endosome and lysosome to the cytoplasm by divalent metal-specific transporters. It is therefore most probably involved in endosomal and lysosomal cellular iron homeostasis.</text>
</comment>
<evidence type="ECO:0000256" key="23">
    <source>
        <dbReference type="ARBA" id="ARBA00048457"/>
    </source>
</evidence>
<evidence type="ECO:0000256" key="7">
    <source>
        <dbReference type="ARBA" id="ARBA00022692"/>
    </source>
</evidence>
<feature type="transmembrane region" description="Helical" evidence="24">
    <location>
        <begin position="51"/>
        <end position="70"/>
    </location>
</feature>
<evidence type="ECO:0000256" key="4">
    <source>
        <dbReference type="ARBA" id="ARBA00011738"/>
    </source>
</evidence>
<evidence type="ECO:0000256" key="12">
    <source>
        <dbReference type="ARBA" id="ARBA00022989"/>
    </source>
</evidence>
<evidence type="ECO:0000256" key="24">
    <source>
        <dbReference type="SAM" id="Phobius"/>
    </source>
</evidence>
<evidence type="ECO:0000256" key="6">
    <source>
        <dbReference type="ARBA" id="ARBA00022617"/>
    </source>
</evidence>
<sequence length="249" mass="27635">MRPSLGFYVTYTLSLCLGLLCLLFVSCWSSLWRGGFSWTGSPLEFNWHPVLMVSGLVVLHGNAALVYRVPFTWRQRKQTWKLVHAGLMLVGFILSVLGLYVVFDYHRGLNLTHLYSLHSWVGICTVAVFALQWILGLAGFLFPCSPLCFRSNLKPVHVCVGKAILILSLISCVSGITEKLQLVNGSSGEPYSSLPVEGKFANFLGLLIVSFGLVVLGILSKDNWQRPETDGEAIHVNKTLSRSAFLHLH</sequence>
<dbReference type="OMA" id="ALPWHAV"/>
<keyword evidence="10" id="KW-1278">Translocase</keyword>
<evidence type="ECO:0000259" key="25">
    <source>
        <dbReference type="PROSITE" id="PS50939"/>
    </source>
</evidence>
<dbReference type="GO" id="GO:0046872">
    <property type="term" value="F:metal ion binding"/>
    <property type="evidence" value="ECO:0007669"/>
    <property type="project" value="UniProtKB-KW"/>
</dbReference>
<evidence type="ECO:0000256" key="10">
    <source>
        <dbReference type="ARBA" id="ARBA00022967"/>
    </source>
</evidence>
<dbReference type="GO" id="GO:0005765">
    <property type="term" value="C:lysosomal membrane"/>
    <property type="evidence" value="ECO:0007669"/>
    <property type="project" value="UniProtKB-SubCell"/>
</dbReference>
<comment type="subcellular location">
    <subcellularLocation>
        <location evidence="2">Late endosome membrane</location>
        <topology evidence="2">Multi-pass membrane protein</topology>
    </subcellularLocation>
    <subcellularLocation>
        <location evidence="3">Lysosome membrane</location>
        <topology evidence="3">Multi-pass membrane protein</topology>
    </subcellularLocation>
</comment>
<keyword evidence="11" id="KW-0249">Electron transport</keyword>
<evidence type="ECO:0000256" key="1">
    <source>
        <dbReference type="ARBA" id="ARBA00001970"/>
    </source>
</evidence>
<evidence type="ECO:0000256" key="9">
    <source>
        <dbReference type="ARBA" id="ARBA00022753"/>
    </source>
</evidence>
<dbReference type="Ensembl" id="ENSENLT00000026381.1">
    <property type="protein sequence ID" value="ENSENLP00000025575.1"/>
    <property type="gene ID" value="ENSENLG00000011488.1"/>
</dbReference>
<evidence type="ECO:0000256" key="17">
    <source>
        <dbReference type="ARBA" id="ARBA00023228"/>
    </source>
</evidence>
<dbReference type="Proteomes" id="UP000472264">
    <property type="component" value="Chromosome 12"/>
</dbReference>
<evidence type="ECO:0000256" key="19">
    <source>
        <dbReference type="ARBA" id="ARBA00040498"/>
    </source>
</evidence>
<feature type="transmembrane region" description="Helical" evidence="24">
    <location>
        <begin position="115"/>
        <end position="144"/>
    </location>
</feature>
<feature type="transmembrane region" description="Helical" evidence="24">
    <location>
        <begin position="156"/>
        <end position="176"/>
    </location>
</feature>
<comment type="catalytic activity">
    <reaction evidence="23">
        <text>Fe(3+)(out) + L-ascorbate(in) = monodehydro-L-ascorbate radical(in) + Fe(2+)(out) + H(+)</text>
        <dbReference type="Rhea" id="RHEA:30403"/>
        <dbReference type="ChEBI" id="CHEBI:15378"/>
        <dbReference type="ChEBI" id="CHEBI:29033"/>
        <dbReference type="ChEBI" id="CHEBI:29034"/>
        <dbReference type="ChEBI" id="CHEBI:38290"/>
        <dbReference type="ChEBI" id="CHEBI:59513"/>
        <dbReference type="EC" id="7.2.1.3"/>
    </reaction>
    <physiologicalReaction direction="left-to-right" evidence="23">
        <dbReference type="Rhea" id="RHEA:30404"/>
    </physiologicalReaction>
</comment>
<feature type="transmembrane region" description="Helical" evidence="24">
    <location>
        <begin position="200"/>
        <end position="219"/>
    </location>
</feature>
<dbReference type="Gene3D" id="1.20.120.1770">
    <property type="match status" value="1"/>
</dbReference>
<keyword evidence="5" id="KW-0813">Transport</keyword>
<dbReference type="InterPro" id="IPR006593">
    <property type="entry name" value="Cyt_b561/ferric_Rdtase_TM"/>
</dbReference>
<reference evidence="26" key="1">
    <citation type="submission" date="2021-04" db="EMBL/GenBank/DDBJ databases">
        <authorList>
            <consortium name="Wellcome Sanger Institute Data Sharing"/>
        </authorList>
    </citation>
    <scope>NUCLEOTIDE SEQUENCE [LARGE SCALE GENOMIC DNA]</scope>
</reference>
<proteinExistence type="predicted"/>
<keyword evidence="14" id="KW-0408">Iron</keyword>
<dbReference type="PROSITE" id="PS50939">
    <property type="entry name" value="CYTOCHROME_B561"/>
    <property type="match status" value="1"/>
</dbReference>
<keyword evidence="16" id="KW-0325">Glycoprotein</keyword>
<dbReference type="FunFam" id="1.20.120.1770:FF:000001">
    <property type="entry name" value="Cytochrome b reductase 1"/>
    <property type="match status" value="1"/>
</dbReference>
<evidence type="ECO:0000313" key="27">
    <source>
        <dbReference type="Proteomes" id="UP000472264"/>
    </source>
</evidence>
<dbReference type="AlphaFoldDB" id="A0A665V1M5"/>
<evidence type="ECO:0000256" key="11">
    <source>
        <dbReference type="ARBA" id="ARBA00022982"/>
    </source>
</evidence>
<keyword evidence="17" id="KW-0458">Lysosome</keyword>
<keyword evidence="6" id="KW-0349">Heme</keyword>
<comment type="subunit">
    <text evidence="4">Homodimer.</text>
</comment>
<keyword evidence="7 24" id="KW-0812">Transmembrane</keyword>
<reference evidence="26" key="3">
    <citation type="submission" date="2025-09" db="UniProtKB">
        <authorList>
            <consortium name="Ensembl"/>
        </authorList>
    </citation>
    <scope>IDENTIFICATION</scope>
</reference>
<accession>A0A665V1M5</accession>
<keyword evidence="13" id="KW-0560">Oxidoreductase</keyword>
<evidence type="ECO:0000256" key="13">
    <source>
        <dbReference type="ARBA" id="ARBA00023002"/>
    </source>
</evidence>
<evidence type="ECO:0000256" key="8">
    <source>
        <dbReference type="ARBA" id="ARBA00022723"/>
    </source>
</evidence>
<keyword evidence="12 24" id="KW-1133">Transmembrane helix</keyword>
<evidence type="ECO:0000256" key="16">
    <source>
        <dbReference type="ARBA" id="ARBA00023180"/>
    </source>
</evidence>
<protein>
    <recommendedName>
        <fullName evidence="19">Lysosomal membrane ascorbate-dependent ferrireductase CYB561A3</fullName>
        <ecNumber evidence="18">7.2.1.3</ecNumber>
    </recommendedName>
    <alternativeName>
        <fullName evidence="21">Cytochrome b ascorbate-dependent protein 3</fullName>
    </alternativeName>
    <alternativeName>
        <fullName evidence="20">Lysosomal cytochrome b</fullName>
    </alternativeName>
</protein>
<dbReference type="Pfam" id="PF03188">
    <property type="entry name" value="Cytochrom_B561"/>
    <property type="match status" value="1"/>
</dbReference>
<organism evidence="26 27">
    <name type="scientific">Echeneis naucrates</name>
    <name type="common">Live sharksucker</name>
    <dbReference type="NCBI Taxonomy" id="173247"/>
    <lineage>
        <taxon>Eukaryota</taxon>
        <taxon>Metazoa</taxon>
        <taxon>Chordata</taxon>
        <taxon>Craniata</taxon>
        <taxon>Vertebrata</taxon>
        <taxon>Euteleostomi</taxon>
        <taxon>Actinopterygii</taxon>
        <taxon>Neopterygii</taxon>
        <taxon>Teleostei</taxon>
        <taxon>Neoteleostei</taxon>
        <taxon>Acanthomorphata</taxon>
        <taxon>Carangaria</taxon>
        <taxon>Carangiformes</taxon>
        <taxon>Echeneidae</taxon>
        <taxon>Echeneis</taxon>
    </lineage>
</organism>
<reference evidence="26" key="2">
    <citation type="submission" date="2025-08" db="UniProtKB">
        <authorList>
            <consortium name="Ensembl"/>
        </authorList>
    </citation>
    <scope>IDENTIFICATION</scope>
</reference>
<evidence type="ECO:0000256" key="3">
    <source>
        <dbReference type="ARBA" id="ARBA00004155"/>
    </source>
</evidence>
<dbReference type="GO" id="GO:0140571">
    <property type="term" value="F:transmembrane ascorbate ferrireductase activity"/>
    <property type="evidence" value="ECO:0007669"/>
    <property type="project" value="UniProtKB-EC"/>
</dbReference>
<evidence type="ECO:0000313" key="26">
    <source>
        <dbReference type="Ensembl" id="ENSENLP00000025575.1"/>
    </source>
</evidence>
<dbReference type="PANTHER" id="PTHR10106:SF38">
    <property type="entry name" value="LYSOSOMAL MEMBRANE ASCORBATE-DEPENDENT FERRIREDUCTASE CYB561A3"/>
    <property type="match status" value="1"/>
</dbReference>
<keyword evidence="27" id="KW-1185">Reference proteome</keyword>
<keyword evidence="15 24" id="KW-0472">Membrane</keyword>
<dbReference type="GO" id="GO:0031902">
    <property type="term" value="C:late endosome membrane"/>
    <property type="evidence" value="ECO:0007669"/>
    <property type="project" value="UniProtKB-SubCell"/>
</dbReference>
<dbReference type="PROSITE" id="PS51257">
    <property type="entry name" value="PROKAR_LIPOPROTEIN"/>
    <property type="match status" value="1"/>
</dbReference>
<dbReference type="InterPro" id="IPR043205">
    <property type="entry name" value="CYB561/CYBRD1-like"/>
</dbReference>
<gene>
    <name evidence="26" type="primary">LOC115052299</name>
</gene>
<evidence type="ECO:0000256" key="14">
    <source>
        <dbReference type="ARBA" id="ARBA00023004"/>
    </source>
</evidence>